<organism evidence="3 4">
    <name type="scientific">Erythranthe guttata</name>
    <name type="common">Yellow monkey flower</name>
    <name type="synonym">Mimulus guttatus</name>
    <dbReference type="NCBI Taxonomy" id="4155"/>
    <lineage>
        <taxon>Eukaryota</taxon>
        <taxon>Viridiplantae</taxon>
        <taxon>Streptophyta</taxon>
        <taxon>Embryophyta</taxon>
        <taxon>Tracheophyta</taxon>
        <taxon>Spermatophyta</taxon>
        <taxon>Magnoliopsida</taxon>
        <taxon>eudicotyledons</taxon>
        <taxon>Gunneridae</taxon>
        <taxon>Pentapetalae</taxon>
        <taxon>asterids</taxon>
        <taxon>lamiids</taxon>
        <taxon>Lamiales</taxon>
        <taxon>Phrymaceae</taxon>
        <taxon>Erythranthe</taxon>
    </lineage>
</organism>
<proteinExistence type="predicted"/>
<keyword evidence="2" id="KW-0732">Signal</keyword>
<keyword evidence="4" id="KW-1185">Reference proteome</keyword>
<evidence type="ECO:0000256" key="1">
    <source>
        <dbReference type="SAM" id="MobiDB-lite"/>
    </source>
</evidence>
<dbReference type="EMBL" id="KI632373">
    <property type="protein sequence ID" value="EYU17462.1"/>
    <property type="molecule type" value="Genomic_DNA"/>
</dbReference>
<evidence type="ECO:0000256" key="2">
    <source>
        <dbReference type="SAM" id="SignalP"/>
    </source>
</evidence>
<feature type="non-terminal residue" evidence="3">
    <location>
        <position position="211"/>
    </location>
</feature>
<dbReference type="InterPro" id="IPR008972">
    <property type="entry name" value="Cupredoxin"/>
</dbReference>
<feature type="region of interest" description="Disordered" evidence="1">
    <location>
        <begin position="126"/>
        <end position="211"/>
    </location>
</feature>
<dbReference type="AlphaFoldDB" id="A0A022PN01"/>
<dbReference type="PANTHER" id="PTHR34662">
    <property type="entry name" value="OS04G0422700 PROTEIN"/>
    <property type="match status" value="1"/>
</dbReference>
<evidence type="ECO:0000313" key="4">
    <source>
        <dbReference type="Proteomes" id="UP000030748"/>
    </source>
</evidence>
<protein>
    <recommendedName>
        <fullName evidence="5">Phytocyanin domain-containing protein</fullName>
    </recommendedName>
</protein>
<dbReference type="Gene3D" id="2.60.40.420">
    <property type="entry name" value="Cupredoxins - blue copper proteins"/>
    <property type="match status" value="1"/>
</dbReference>
<sequence>MGYLFNPSTFFIFFSLVTLQLLQFCHSATMVVDGVSVWNHPKVQIGDSVIFQHKNQYRLYIFRNEKAFNVCNFTQATLLTKPNSTSYTWRISRAGFFYFAFNNGSNEACLHGQKLAVEVVPLAPPPHQSSASPELPPSVEATPPTSGGTVASSPAFPWPFQPRESGWPSLAPGLSPVSPDKEGIPFINSNPAVPLPTGEVDSATIRPLPTS</sequence>
<feature type="compositionally biased region" description="Polar residues" evidence="1">
    <location>
        <begin position="143"/>
        <end position="152"/>
    </location>
</feature>
<feature type="signal peptide" evidence="2">
    <location>
        <begin position="1"/>
        <end position="27"/>
    </location>
</feature>
<accession>A0A022PN01</accession>
<evidence type="ECO:0000313" key="3">
    <source>
        <dbReference type="EMBL" id="EYU17462.1"/>
    </source>
</evidence>
<name>A0A022PN01_ERYGU</name>
<reference evidence="3 4" key="1">
    <citation type="journal article" date="2013" name="Proc. Natl. Acad. Sci. U.S.A.">
        <title>Fine-scale variation in meiotic recombination in Mimulus inferred from population shotgun sequencing.</title>
        <authorList>
            <person name="Hellsten U."/>
            <person name="Wright K.M."/>
            <person name="Jenkins J."/>
            <person name="Shu S."/>
            <person name="Yuan Y."/>
            <person name="Wessler S.R."/>
            <person name="Schmutz J."/>
            <person name="Willis J.H."/>
            <person name="Rokhsar D.S."/>
        </authorList>
    </citation>
    <scope>NUCLEOTIDE SEQUENCE [LARGE SCALE GENOMIC DNA]</scope>
    <source>
        <strain evidence="4">cv. DUN x IM62</strain>
    </source>
</reference>
<feature type="chain" id="PRO_5001503468" description="Phytocyanin domain-containing protein" evidence="2">
    <location>
        <begin position="28"/>
        <end position="211"/>
    </location>
</feature>
<dbReference type="SUPFAM" id="SSF49503">
    <property type="entry name" value="Cupredoxins"/>
    <property type="match status" value="1"/>
</dbReference>
<dbReference type="eggNOG" id="ENOG502R84B">
    <property type="taxonomic scope" value="Eukaryota"/>
</dbReference>
<dbReference type="STRING" id="4155.A0A022PN01"/>
<dbReference type="PANTHER" id="PTHR34662:SF3">
    <property type="entry name" value="OS04G0422700 PROTEIN"/>
    <property type="match status" value="1"/>
</dbReference>
<dbReference type="Proteomes" id="UP000030748">
    <property type="component" value="Unassembled WGS sequence"/>
</dbReference>
<evidence type="ECO:0008006" key="5">
    <source>
        <dbReference type="Google" id="ProtNLM"/>
    </source>
</evidence>
<gene>
    <name evidence="3" type="ORF">MIMGU_mgv1a026508mg</name>
</gene>